<dbReference type="EnsemblProtists" id="EKX41849">
    <property type="protein sequence ID" value="EKX41849"/>
    <property type="gene ID" value="GUITHDRAFT_153671"/>
</dbReference>
<keyword evidence="5" id="KW-1185">Reference proteome</keyword>
<dbReference type="GO" id="GO:0015979">
    <property type="term" value="P:photosynthesis"/>
    <property type="evidence" value="ECO:0007669"/>
    <property type="project" value="InterPro"/>
</dbReference>
<feature type="domain" description="Ferredoxin thioredoxin reductase alpha chain" evidence="2">
    <location>
        <begin position="65"/>
        <end position="134"/>
    </location>
</feature>
<accession>L1J147</accession>
<dbReference type="HOGENOM" id="CLU_1859086_0_0_1"/>
<dbReference type="OrthoDB" id="1916328at2759"/>
<evidence type="ECO:0000313" key="4">
    <source>
        <dbReference type="EnsemblProtists" id="EKX41849"/>
    </source>
</evidence>
<dbReference type="PaxDb" id="55529-EKX41849"/>
<evidence type="ECO:0000256" key="1">
    <source>
        <dbReference type="SAM" id="SignalP"/>
    </source>
</evidence>
<dbReference type="AlphaFoldDB" id="L1J147"/>
<sequence length="138" mass="15113">MGVKWVVAMCAVLAWIPVSQGFTNGAIRFGTSLDTAGRRGSCAVQRSPMPLRMAENDPLVGDFKVGDKVKLVNDLTVYHVLAQQYPDGYVVAKGTEGEVKAIVTEKYKQSTANRPIQVAFKEPKPFVIHFEADEITKA</sequence>
<dbReference type="InterPro" id="IPR008990">
    <property type="entry name" value="Elect_transpt_acc-like_dom_sf"/>
</dbReference>
<name>L1J147_GUITC</name>
<gene>
    <name evidence="3" type="ORF">GUITHDRAFT_153671</name>
</gene>
<dbReference type="KEGG" id="gtt:GUITHDRAFT_153671"/>
<keyword evidence="1" id="KW-0732">Signal</keyword>
<evidence type="ECO:0000313" key="3">
    <source>
        <dbReference type="EMBL" id="EKX41849.1"/>
    </source>
</evidence>
<dbReference type="InterPro" id="IPR004207">
    <property type="entry name" value="Fd_thioredoxin_Rdtase_alpha"/>
</dbReference>
<feature type="chain" id="PRO_5008770749" description="Ferredoxin thioredoxin reductase alpha chain domain-containing protein" evidence="1">
    <location>
        <begin position="22"/>
        <end position="138"/>
    </location>
</feature>
<evidence type="ECO:0000313" key="5">
    <source>
        <dbReference type="Proteomes" id="UP000011087"/>
    </source>
</evidence>
<reference evidence="4" key="3">
    <citation type="submission" date="2015-06" db="UniProtKB">
        <authorList>
            <consortium name="EnsemblProtists"/>
        </authorList>
    </citation>
    <scope>IDENTIFICATION</scope>
</reference>
<protein>
    <recommendedName>
        <fullName evidence="2">Ferredoxin thioredoxin reductase alpha chain domain-containing protein</fullName>
    </recommendedName>
</protein>
<dbReference type="GeneID" id="17298581"/>
<proteinExistence type="predicted"/>
<organism evidence="3">
    <name type="scientific">Guillardia theta (strain CCMP2712)</name>
    <name type="common">Cryptophyte</name>
    <dbReference type="NCBI Taxonomy" id="905079"/>
    <lineage>
        <taxon>Eukaryota</taxon>
        <taxon>Cryptophyceae</taxon>
        <taxon>Pyrenomonadales</taxon>
        <taxon>Geminigeraceae</taxon>
        <taxon>Guillardia</taxon>
    </lineage>
</organism>
<dbReference type="Pfam" id="PF02941">
    <property type="entry name" value="FeThRed_A"/>
    <property type="match status" value="1"/>
</dbReference>
<dbReference type="RefSeq" id="XP_005828829.1">
    <property type="nucleotide sequence ID" value="XM_005828772.1"/>
</dbReference>
<dbReference type="SUPFAM" id="SSF50090">
    <property type="entry name" value="Electron transport accessory proteins"/>
    <property type="match status" value="1"/>
</dbReference>
<dbReference type="EMBL" id="JH993020">
    <property type="protein sequence ID" value="EKX41849.1"/>
    <property type="molecule type" value="Genomic_DNA"/>
</dbReference>
<evidence type="ECO:0000259" key="2">
    <source>
        <dbReference type="Pfam" id="PF02941"/>
    </source>
</evidence>
<dbReference type="Gene3D" id="2.30.30.50">
    <property type="match status" value="1"/>
</dbReference>
<reference evidence="5" key="2">
    <citation type="submission" date="2012-11" db="EMBL/GenBank/DDBJ databases">
        <authorList>
            <person name="Kuo A."/>
            <person name="Curtis B.A."/>
            <person name="Tanifuji G."/>
            <person name="Burki F."/>
            <person name="Gruber A."/>
            <person name="Irimia M."/>
            <person name="Maruyama S."/>
            <person name="Arias M.C."/>
            <person name="Ball S.G."/>
            <person name="Gile G.H."/>
            <person name="Hirakawa Y."/>
            <person name="Hopkins J.F."/>
            <person name="Rensing S.A."/>
            <person name="Schmutz J."/>
            <person name="Symeonidi A."/>
            <person name="Elias M."/>
            <person name="Eveleigh R.J."/>
            <person name="Herman E.K."/>
            <person name="Klute M.J."/>
            <person name="Nakayama T."/>
            <person name="Obornik M."/>
            <person name="Reyes-Prieto A."/>
            <person name="Armbrust E.V."/>
            <person name="Aves S.J."/>
            <person name="Beiko R.G."/>
            <person name="Coutinho P."/>
            <person name="Dacks J.B."/>
            <person name="Durnford D.G."/>
            <person name="Fast N.M."/>
            <person name="Green B.R."/>
            <person name="Grisdale C."/>
            <person name="Hempe F."/>
            <person name="Henrissat B."/>
            <person name="Hoppner M.P."/>
            <person name="Ishida K.-I."/>
            <person name="Kim E."/>
            <person name="Koreny L."/>
            <person name="Kroth P.G."/>
            <person name="Liu Y."/>
            <person name="Malik S.-B."/>
            <person name="Maier U.G."/>
            <person name="McRose D."/>
            <person name="Mock T."/>
            <person name="Neilson J.A."/>
            <person name="Onodera N.T."/>
            <person name="Poole A.M."/>
            <person name="Pritham E.J."/>
            <person name="Richards T.A."/>
            <person name="Rocap G."/>
            <person name="Roy S.W."/>
            <person name="Sarai C."/>
            <person name="Schaack S."/>
            <person name="Shirato S."/>
            <person name="Slamovits C.H."/>
            <person name="Spencer D.F."/>
            <person name="Suzuki S."/>
            <person name="Worden A.Z."/>
            <person name="Zauner S."/>
            <person name="Barry K."/>
            <person name="Bell C."/>
            <person name="Bharti A.K."/>
            <person name="Crow J.A."/>
            <person name="Grimwood J."/>
            <person name="Kramer R."/>
            <person name="Lindquist E."/>
            <person name="Lucas S."/>
            <person name="Salamov A."/>
            <person name="McFadden G.I."/>
            <person name="Lane C.E."/>
            <person name="Keeling P.J."/>
            <person name="Gray M.W."/>
            <person name="Grigoriev I.V."/>
            <person name="Archibald J.M."/>
        </authorList>
    </citation>
    <scope>NUCLEOTIDE SEQUENCE</scope>
    <source>
        <strain evidence="5">CCMP2712</strain>
    </source>
</reference>
<dbReference type="Proteomes" id="UP000011087">
    <property type="component" value="Unassembled WGS sequence"/>
</dbReference>
<feature type="signal peptide" evidence="1">
    <location>
        <begin position="1"/>
        <end position="21"/>
    </location>
</feature>
<reference evidence="3 5" key="1">
    <citation type="journal article" date="2012" name="Nature">
        <title>Algal genomes reveal evolutionary mosaicism and the fate of nucleomorphs.</title>
        <authorList>
            <consortium name="DOE Joint Genome Institute"/>
            <person name="Curtis B.A."/>
            <person name="Tanifuji G."/>
            <person name="Burki F."/>
            <person name="Gruber A."/>
            <person name="Irimia M."/>
            <person name="Maruyama S."/>
            <person name="Arias M.C."/>
            <person name="Ball S.G."/>
            <person name="Gile G.H."/>
            <person name="Hirakawa Y."/>
            <person name="Hopkins J.F."/>
            <person name="Kuo A."/>
            <person name="Rensing S.A."/>
            <person name="Schmutz J."/>
            <person name="Symeonidi A."/>
            <person name="Elias M."/>
            <person name="Eveleigh R.J."/>
            <person name="Herman E.K."/>
            <person name="Klute M.J."/>
            <person name="Nakayama T."/>
            <person name="Obornik M."/>
            <person name="Reyes-Prieto A."/>
            <person name="Armbrust E.V."/>
            <person name="Aves S.J."/>
            <person name="Beiko R.G."/>
            <person name="Coutinho P."/>
            <person name="Dacks J.B."/>
            <person name="Durnford D.G."/>
            <person name="Fast N.M."/>
            <person name="Green B.R."/>
            <person name="Grisdale C.J."/>
            <person name="Hempel F."/>
            <person name="Henrissat B."/>
            <person name="Hoppner M.P."/>
            <person name="Ishida K."/>
            <person name="Kim E."/>
            <person name="Koreny L."/>
            <person name="Kroth P.G."/>
            <person name="Liu Y."/>
            <person name="Malik S.B."/>
            <person name="Maier U.G."/>
            <person name="McRose D."/>
            <person name="Mock T."/>
            <person name="Neilson J.A."/>
            <person name="Onodera N.T."/>
            <person name="Poole A.M."/>
            <person name="Pritham E.J."/>
            <person name="Richards T.A."/>
            <person name="Rocap G."/>
            <person name="Roy S.W."/>
            <person name="Sarai C."/>
            <person name="Schaack S."/>
            <person name="Shirato S."/>
            <person name="Slamovits C.H."/>
            <person name="Spencer D.F."/>
            <person name="Suzuki S."/>
            <person name="Worden A.Z."/>
            <person name="Zauner S."/>
            <person name="Barry K."/>
            <person name="Bell C."/>
            <person name="Bharti A.K."/>
            <person name="Crow J.A."/>
            <person name="Grimwood J."/>
            <person name="Kramer R."/>
            <person name="Lindquist E."/>
            <person name="Lucas S."/>
            <person name="Salamov A."/>
            <person name="McFadden G.I."/>
            <person name="Lane C.E."/>
            <person name="Keeling P.J."/>
            <person name="Gray M.W."/>
            <person name="Grigoriev I.V."/>
            <person name="Archibald J.M."/>
        </authorList>
    </citation>
    <scope>NUCLEOTIDE SEQUENCE</scope>
    <source>
        <strain evidence="3 5">CCMP2712</strain>
    </source>
</reference>